<dbReference type="InterPro" id="IPR001222">
    <property type="entry name" value="Znf_TFIIS"/>
</dbReference>
<dbReference type="Gene3D" id="2.20.25.10">
    <property type="match status" value="1"/>
</dbReference>
<reference evidence="5" key="1">
    <citation type="journal article" date="2019" name="bioRxiv">
        <title>Long live the king: chromosome-level assembly of the lion (Panthera leo) using linked-read, Hi-C, and long read data.</title>
        <authorList>
            <person name="Armstrong E.E."/>
            <person name="Taylor R.W."/>
            <person name="Miller D.E."/>
            <person name="Kaelin C."/>
            <person name="Barsh G."/>
            <person name="Hadly E.A."/>
            <person name="Petrov D."/>
        </authorList>
    </citation>
    <scope>NUCLEOTIDE SEQUENCE [LARGE SCALE GENOMIC DNA]</scope>
</reference>
<dbReference type="SUPFAM" id="SSF57783">
    <property type="entry name" value="Zinc beta-ribbon"/>
    <property type="match status" value="1"/>
</dbReference>
<evidence type="ECO:0000256" key="1">
    <source>
        <dbReference type="ARBA" id="ARBA00022723"/>
    </source>
</evidence>
<feature type="domain" description="TFIIS-type" evidence="4">
    <location>
        <begin position="86"/>
        <end position="114"/>
    </location>
</feature>
<sequence>MGNLRNKTVGLRRAQCQYPEAARAVDALHGSRPPGQHRYQFACDTCPYMHITGKVKNRRNPKLKSAEDMRVEQLPGRMLTLLQSHPNCEHPCAYFVQLQTHSADKLVTTFYKCYDARWGVGEVKWVMGTKEGTCCDDHRVMYGR</sequence>
<proteinExistence type="predicted"/>
<keyword evidence="3" id="KW-0862">Zinc</keyword>
<dbReference type="Pfam" id="PF01096">
    <property type="entry name" value="Zn_ribbon_TFIIS"/>
    <property type="match status" value="1"/>
</dbReference>
<evidence type="ECO:0000259" key="4">
    <source>
        <dbReference type="Pfam" id="PF01096"/>
    </source>
</evidence>
<keyword evidence="6" id="KW-1185">Reference proteome</keyword>
<keyword evidence="1" id="KW-0479">Metal-binding</keyword>
<keyword evidence="2" id="KW-0863">Zinc-finger</keyword>
<reference evidence="5" key="2">
    <citation type="submission" date="2025-08" db="UniProtKB">
        <authorList>
            <consortium name="Ensembl"/>
        </authorList>
    </citation>
    <scope>IDENTIFICATION</scope>
</reference>
<dbReference type="GO" id="GO:0003676">
    <property type="term" value="F:nucleic acid binding"/>
    <property type="evidence" value="ECO:0007669"/>
    <property type="project" value="InterPro"/>
</dbReference>
<dbReference type="AlphaFoldDB" id="A0A8C8XE33"/>
<protein>
    <recommendedName>
        <fullName evidence="4">TFIIS-type domain-containing protein</fullName>
    </recommendedName>
</protein>
<evidence type="ECO:0000256" key="3">
    <source>
        <dbReference type="ARBA" id="ARBA00022833"/>
    </source>
</evidence>
<evidence type="ECO:0000256" key="2">
    <source>
        <dbReference type="ARBA" id="ARBA00022771"/>
    </source>
</evidence>
<name>A0A8C8XE33_PANLE</name>
<dbReference type="GO" id="GO:0008270">
    <property type="term" value="F:zinc ion binding"/>
    <property type="evidence" value="ECO:0007669"/>
    <property type="project" value="UniProtKB-KW"/>
</dbReference>
<evidence type="ECO:0000313" key="5">
    <source>
        <dbReference type="Ensembl" id="ENSPLOP00000018221.1"/>
    </source>
</evidence>
<dbReference type="Ensembl" id="ENSPLOT00000020175.1">
    <property type="protein sequence ID" value="ENSPLOP00000018221.1"/>
    <property type="gene ID" value="ENSPLOG00000013338.1"/>
</dbReference>
<evidence type="ECO:0000313" key="6">
    <source>
        <dbReference type="Proteomes" id="UP000694399"/>
    </source>
</evidence>
<dbReference type="GO" id="GO:0006351">
    <property type="term" value="P:DNA-templated transcription"/>
    <property type="evidence" value="ECO:0007669"/>
    <property type="project" value="InterPro"/>
</dbReference>
<accession>A0A8C8XE33</accession>
<dbReference type="Proteomes" id="UP000694399">
    <property type="component" value="Chromosome A3"/>
</dbReference>
<reference evidence="5" key="3">
    <citation type="submission" date="2025-09" db="UniProtKB">
        <authorList>
            <consortium name="Ensembl"/>
        </authorList>
    </citation>
    <scope>IDENTIFICATION</scope>
</reference>
<organism evidence="5 6">
    <name type="scientific">Panthera leo</name>
    <name type="common">Lion</name>
    <dbReference type="NCBI Taxonomy" id="9689"/>
    <lineage>
        <taxon>Eukaryota</taxon>
        <taxon>Metazoa</taxon>
        <taxon>Chordata</taxon>
        <taxon>Craniata</taxon>
        <taxon>Vertebrata</taxon>
        <taxon>Euteleostomi</taxon>
        <taxon>Mammalia</taxon>
        <taxon>Eutheria</taxon>
        <taxon>Laurasiatheria</taxon>
        <taxon>Carnivora</taxon>
        <taxon>Feliformia</taxon>
        <taxon>Felidae</taxon>
        <taxon>Pantherinae</taxon>
        <taxon>Panthera</taxon>
    </lineage>
</organism>